<keyword evidence="2" id="KW-1185">Reference proteome</keyword>
<reference evidence="1 2" key="1">
    <citation type="submission" date="2020-06" db="EMBL/GenBank/DDBJ databases">
        <title>Description of novel acetic acid bacteria.</title>
        <authorList>
            <person name="Sombolestani A."/>
        </authorList>
    </citation>
    <scope>NUCLEOTIDE SEQUENCE [LARGE SCALE GENOMIC DNA]</scope>
    <source>
        <strain evidence="1 2">LMG 27010</strain>
    </source>
</reference>
<dbReference type="AlphaFoldDB" id="A0A850PE35"/>
<comment type="caution">
    <text evidence="1">The sequence shown here is derived from an EMBL/GenBank/DDBJ whole genome shotgun (WGS) entry which is preliminary data.</text>
</comment>
<dbReference type="Proteomes" id="UP000585665">
    <property type="component" value="Unassembled WGS sequence"/>
</dbReference>
<protein>
    <submittedName>
        <fullName evidence="1">Uncharacterized protein</fullName>
    </submittedName>
</protein>
<accession>A0A850PE35</accession>
<evidence type="ECO:0000313" key="2">
    <source>
        <dbReference type="Proteomes" id="UP000585665"/>
    </source>
</evidence>
<proteinExistence type="predicted"/>
<organism evidence="1 2">
    <name type="scientific">Ameyamaea chiangmaiensis</name>
    <dbReference type="NCBI Taxonomy" id="442969"/>
    <lineage>
        <taxon>Bacteria</taxon>
        <taxon>Pseudomonadati</taxon>
        <taxon>Pseudomonadota</taxon>
        <taxon>Alphaproteobacteria</taxon>
        <taxon>Acetobacterales</taxon>
        <taxon>Acetobacteraceae</taxon>
        <taxon>Ameyamaea</taxon>
    </lineage>
</organism>
<gene>
    <name evidence="1" type="ORF">HUK82_01850</name>
</gene>
<evidence type="ECO:0000313" key="1">
    <source>
        <dbReference type="EMBL" id="NVN39311.1"/>
    </source>
</evidence>
<dbReference type="RefSeq" id="WP_176612328.1">
    <property type="nucleotide sequence ID" value="NZ_JABXXR010000006.1"/>
</dbReference>
<sequence length="205" mass="21960">MGTLKGSMVNLLDLSARCQRGRARLAAVLGASAVHYRPVSSSAPTDTPYGSCTLVVSNHADFMFKKPSTWSDPFRYGVGDSDDIQLGDIFTIGSAMWFVAGVDDLSPMLLVECNHVVSYFPSGSTTAVGEGWPCAMVLRARGDRSQSGTPGALTPGQFVLYSPAIPGVDVSPYMIVQSDDETSYIVDSVERTSSGWRLYVSSQQV</sequence>
<dbReference type="EMBL" id="JABXXR010000006">
    <property type="protein sequence ID" value="NVN39311.1"/>
    <property type="molecule type" value="Genomic_DNA"/>
</dbReference>
<name>A0A850PE35_9PROT</name>